<keyword evidence="1" id="KW-0472">Membrane</keyword>
<feature type="transmembrane region" description="Helical" evidence="1">
    <location>
        <begin position="6"/>
        <end position="27"/>
    </location>
</feature>
<reference evidence="2 3" key="1">
    <citation type="journal article" date="2015" name="Nat. Commun.">
        <title>Lucilia cuprina genome unlocks parasitic fly biology to underpin future interventions.</title>
        <authorList>
            <person name="Anstead C.A."/>
            <person name="Korhonen P.K."/>
            <person name="Young N.D."/>
            <person name="Hall R.S."/>
            <person name="Jex A.R."/>
            <person name="Murali S.C."/>
            <person name="Hughes D.S."/>
            <person name="Lee S.F."/>
            <person name="Perry T."/>
            <person name="Stroehlein A.J."/>
            <person name="Ansell B.R."/>
            <person name="Breugelmans B."/>
            <person name="Hofmann A."/>
            <person name="Qu J."/>
            <person name="Dugan S."/>
            <person name="Lee S.L."/>
            <person name="Chao H."/>
            <person name="Dinh H."/>
            <person name="Han Y."/>
            <person name="Doddapaneni H.V."/>
            <person name="Worley K.C."/>
            <person name="Muzny D.M."/>
            <person name="Ioannidis P."/>
            <person name="Waterhouse R.M."/>
            <person name="Zdobnov E.M."/>
            <person name="James P.J."/>
            <person name="Bagnall N.H."/>
            <person name="Kotze A.C."/>
            <person name="Gibbs R.A."/>
            <person name="Richards S."/>
            <person name="Batterham P."/>
            <person name="Gasser R.B."/>
        </authorList>
    </citation>
    <scope>NUCLEOTIDE SEQUENCE [LARGE SCALE GENOMIC DNA]</scope>
    <source>
        <strain evidence="2 3">LS</strain>
        <tissue evidence="2">Full body</tissue>
    </source>
</reference>
<accession>A0A0L0CID2</accession>
<evidence type="ECO:0000313" key="3">
    <source>
        <dbReference type="Proteomes" id="UP000037069"/>
    </source>
</evidence>
<name>A0A0L0CID2_LUCCU</name>
<feature type="transmembrane region" description="Helical" evidence="1">
    <location>
        <begin position="39"/>
        <end position="59"/>
    </location>
</feature>
<dbReference type="AlphaFoldDB" id="A0A0L0CID2"/>
<protein>
    <submittedName>
        <fullName evidence="2">Uncharacterized protein</fullName>
    </submittedName>
</protein>
<keyword evidence="1" id="KW-1133">Transmembrane helix</keyword>
<comment type="caution">
    <text evidence="2">The sequence shown here is derived from an EMBL/GenBank/DDBJ whole genome shotgun (WGS) entry which is preliminary data.</text>
</comment>
<proteinExistence type="predicted"/>
<keyword evidence="3" id="KW-1185">Reference proteome</keyword>
<dbReference type="Proteomes" id="UP000037069">
    <property type="component" value="Unassembled WGS sequence"/>
</dbReference>
<evidence type="ECO:0000313" key="2">
    <source>
        <dbReference type="EMBL" id="KNC32168.1"/>
    </source>
</evidence>
<organism evidence="2 3">
    <name type="scientific">Lucilia cuprina</name>
    <name type="common">Green bottle fly</name>
    <name type="synonym">Australian sheep blowfly</name>
    <dbReference type="NCBI Taxonomy" id="7375"/>
    <lineage>
        <taxon>Eukaryota</taxon>
        <taxon>Metazoa</taxon>
        <taxon>Ecdysozoa</taxon>
        <taxon>Arthropoda</taxon>
        <taxon>Hexapoda</taxon>
        <taxon>Insecta</taxon>
        <taxon>Pterygota</taxon>
        <taxon>Neoptera</taxon>
        <taxon>Endopterygota</taxon>
        <taxon>Diptera</taxon>
        <taxon>Brachycera</taxon>
        <taxon>Muscomorpha</taxon>
        <taxon>Oestroidea</taxon>
        <taxon>Calliphoridae</taxon>
        <taxon>Luciliinae</taxon>
        <taxon>Lucilia</taxon>
    </lineage>
</organism>
<evidence type="ECO:0000256" key="1">
    <source>
        <dbReference type="SAM" id="Phobius"/>
    </source>
</evidence>
<dbReference type="EMBL" id="JRES01000337">
    <property type="protein sequence ID" value="KNC32168.1"/>
    <property type="molecule type" value="Genomic_DNA"/>
</dbReference>
<sequence length="179" mass="20939">MHLNVTYLLISSLGTFHLPHKLWLWWLVRKNTPGPLVRFLTNVTSIYFQLHVALVWGFLSDGNTVFILAPRYLLCFIHKLFFLRMNHKSLMLNLEMNTKFLQHIQAYIAKSNQNLIRTHNMYTLLGIRLIFLGVTHGTTNFYIPPFTTDGGGGDIFVRLYFKLFEAKRTLCQLSEMVKM</sequence>
<gene>
    <name evidence="2" type="ORF">FF38_07702</name>
</gene>
<keyword evidence="1" id="KW-0812">Transmembrane</keyword>